<name>A0A914PGF1_9BILA</name>
<dbReference type="WBParaSite" id="PDA_v2.g14678.t1">
    <property type="protein sequence ID" value="PDA_v2.g14678.t1"/>
    <property type="gene ID" value="PDA_v2.g14678"/>
</dbReference>
<dbReference type="Proteomes" id="UP000887578">
    <property type="component" value="Unplaced"/>
</dbReference>
<proteinExistence type="predicted"/>
<protein>
    <submittedName>
        <fullName evidence="3">Uncharacterized protein</fullName>
    </submittedName>
</protein>
<evidence type="ECO:0000313" key="2">
    <source>
        <dbReference type="Proteomes" id="UP000887578"/>
    </source>
</evidence>
<feature type="signal peptide" evidence="1">
    <location>
        <begin position="1"/>
        <end position="20"/>
    </location>
</feature>
<feature type="chain" id="PRO_5038116161" evidence="1">
    <location>
        <begin position="21"/>
        <end position="370"/>
    </location>
</feature>
<reference evidence="3" key="1">
    <citation type="submission" date="2022-11" db="UniProtKB">
        <authorList>
            <consortium name="WormBaseParasite"/>
        </authorList>
    </citation>
    <scope>IDENTIFICATION</scope>
</reference>
<evidence type="ECO:0000256" key="1">
    <source>
        <dbReference type="SAM" id="SignalP"/>
    </source>
</evidence>
<dbReference type="AlphaFoldDB" id="A0A914PGF1"/>
<accession>A0A914PGF1</accession>
<organism evidence="2 3">
    <name type="scientific">Panagrolaimus davidi</name>
    <dbReference type="NCBI Taxonomy" id="227884"/>
    <lineage>
        <taxon>Eukaryota</taxon>
        <taxon>Metazoa</taxon>
        <taxon>Ecdysozoa</taxon>
        <taxon>Nematoda</taxon>
        <taxon>Chromadorea</taxon>
        <taxon>Rhabditida</taxon>
        <taxon>Tylenchina</taxon>
        <taxon>Panagrolaimomorpha</taxon>
        <taxon>Panagrolaimoidea</taxon>
        <taxon>Panagrolaimidae</taxon>
        <taxon>Panagrolaimus</taxon>
    </lineage>
</organism>
<keyword evidence="2" id="KW-1185">Reference proteome</keyword>
<evidence type="ECO:0000313" key="3">
    <source>
        <dbReference type="WBParaSite" id="PDA_v2.g14678.t1"/>
    </source>
</evidence>
<sequence>MKFFFFAPIFWLCLIQIIGAVFEPYNQRYFYRSVTFENLFPTRASTAIQNLVNSAQVIDNDRCKDVYKRLEGQSNAWSLNSFHYDLVVLCPKLYDSIRYLNITTWGPVEEFIQIWSMKYVGPLWMKIVTKSKGSSRCLLYDQFERGFLDFFEYNNLNTSTSKLTEEERVTLEYLDNNYDPSLCIVNADTMYKWYQFLQTPLIKNWSTKSIDIAWDFSIQVLQYLVKAYLTEARYNSYFEPPIPTSEYPLLTYYDAALLSANFSITQKGFIKQVRNYYKLQFPSLNLEGRQQLLLKRFSADIDLSYSYFAVFNRIPLDPSDGITHYDLILYLSRKDDLLRFYNQLPITTTTITTTPTSTTTCTTVRNDPSK</sequence>
<keyword evidence="1" id="KW-0732">Signal</keyword>